<reference evidence="1" key="1">
    <citation type="submission" date="2018-05" db="EMBL/GenBank/DDBJ databases">
        <authorList>
            <person name="Lanie J.A."/>
            <person name="Ng W.-L."/>
            <person name="Kazmierczak K.M."/>
            <person name="Andrzejewski T.M."/>
            <person name="Davidsen T.M."/>
            <person name="Wayne K.J."/>
            <person name="Tettelin H."/>
            <person name="Glass J.I."/>
            <person name="Rusch D."/>
            <person name="Podicherti R."/>
            <person name="Tsui H.-C.T."/>
            <person name="Winkler M.E."/>
        </authorList>
    </citation>
    <scope>NUCLEOTIDE SEQUENCE</scope>
</reference>
<accession>A0A382F3X5</accession>
<feature type="non-terminal residue" evidence="1">
    <location>
        <position position="354"/>
    </location>
</feature>
<name>A0A382F3X5_9ZZZZ</name>
<dbReference type="AlphaFoldDB" id="A0A382F3X5"/>
<gene>
    <name evidence="1" type="ORF">METZ01_LOCUS210233</name>
</gene>
<evidence type="ECO:0008006" key="2">
    <source>
        <dbReference type="Google" id="ProtNLM"/>
    </source>
</evidence>
<organism evidence="1">
    <name type="scientific">marine metagenome</name>
    <dbReference type="NCBI Taxonomy" id="408172"/>
    <lineage>
        <taxon>unclassified sequences</taxon>
        <taxon>metagenomes</taxon>
        <taxon>ecological metagenomes</taxon>
    </lineage>
</organism>
<proteinExistence type="predicted"/>
<dbReference type="InterPro" id="IPR029044">
    <property type="entry name" value="Nucleotide-diphossugar_trans"/>
</dbReference>
<dbReference type="SUPFAM" id="SSF53448">
    <property type="entry name" value="Nucleotide-diphospho-sugar transferases"/>
    <property type="match status" value="1"/>
</dbReference>
<sequence length="354" mass="40701">MVITKNKIQIEKCIVSFSHNKYDSRKLADNLSIAKAKSEIAAGRNGVSHLILRSKDDEIDRLKFLFLIHGIPVMCYALGNLLCSSLKEIVVVGSTEVQRVLELFLNTVDTCGKTIQFVREDDQNLNLLHTLSLGRNKLSIEDNELILFQPGDLPFLYDLEKVLGFKGNKSHNIILWLNSRQNMFPEFNEKPGSEFVKRNYHYRILNDHGNDLHELKEPNLYPINFERMDPVIIDYLHSSRKDGQIIHAGIKMALKNPVRFFKALPYLLDHAFTFRSHVQKISPEDKYQFGMSRRNFHKSMSNLLNISITTNLHDDPSFVSDVDALEDWEDFESLTHFASNQGEEGGLEKIHPFG</sequence>
<evidence type="ECO:0000313" key="1">
    <source>
        <dbReference type="EMBL" id="SVB57379.1"/>
    </source>
</evidence>
<dbReference type="Gene3D" id="3.90.550.10">
    <property type="entry name" value="Spore Coat Polysaccharide Biosynthesis Protein SpsA, Chain A"/>
    <property type="match status" value="1"/>
</dbReference>
<protein>
    <recommendedName>
        <fullName evidence="2">MobA-like NTP transferase domain-containing protein</fullName>
    </recommendedName>
</protein>
<dbReference type="EMBL" id="UINC01047742">
    <property type="protein sequence ID" value="SVB57379.1"/>
    <property type="molecule type" value="Genomic_DNA"/>
</dbReference>